<dbReference type="HOGENOM" id="CLU_102054_0_0_2"/>
<dbReference type="OrthoDB" id="178461at2157"/>
<evidence type="ECO:0000313" key="4">
    <source>
        <dbReference type="Proteomes" id="UP000069906"/>
    </source>
</evidence>
<reference evidence="2 3" key="3">
    <citation type="journal article" date="2016" name="Stand. Genomic Sci.">
        <title>Complete genome sequence of 'Halanaeroarchaeum sulfurireducens' M27-SA2, a sulfur-reducing and acetate-oxidizing haloarchaeon from the deep-sea hypersaline anoxic lake Medee.</title>
        <authorList>
            <person name="Messina E."/>
            <person name="Sorokin D.Y."/>
            <person name="Kublanov I.V."/>
            <person name="Toshchakov S."/>
            <person name="Lopatina A."/>
            <person name="Arcadi E."/>
            <person name="Smedile F."/>
            <person name="La Spada G."/>
            <person name="La Cono V."/>
            <person name="Yakimov M.M."/>
        </authorList>
    </citation>
    <scope>NUCLEOTIDE SEQUENCE [LARGE SCALE GENOMIC DNA]</scope>
    <source>
        <strain evidence="2 3">M27-SA2</strain>
    </source>
</reference>
<accession>A0A0F7PEV4</accession>
<evidence type="ECO:0000313" key="1">
    <source>
        <dbReference type="EMBL" id="AKH97858.1"/>
    </source>
</evidence>
<dbReference type="InterPro" id="IPR007612">
    <property type="entry name" value="LOR"/>
</dbReference>
<dbReference type="SUPFAM" id="SSF54518">
    <property type="entry name" value="Tubby C-terminal domain-like"/>
    <property type="match status" value="1"/>
</dbReference>
<proteinExistence type="predicted"/>
<dbReference type="Pfam" id="PF04525">
    <property type="entry name" value="LOR"/>
    <property type="match status" value="1"/>
</dbReference>
<reference evidence="1 4" key="1">
    <citation type="journal article" date="2015" name="ISME J.">
        <title>Elemental sulfur and acetate can support life of a novel strictly anaerobic haloarchaeon.</title>
        <authorList>
            <person name="Sorokin D.Y."/>
            <person name="Kublanov I.V."/>
            <person name="Gavrilov S.N."/>
            <person name="Rojo D."/>
            <person name="Roman P."/>
            <person name="Golyshin P.N."/>
            <person name="Slepak V.Z."/>
            <person name="Smedile F."/>
            <person name="Ferrer M."/>
            <person name="Messina E."/>
            <person name="La Cono V."/>
            <person name="Yakimov M.M."/>
        </authorList>
    </citation>
    <scope>NUCLEOTIDE SEQUENCE [LARGE SCALE GENOMIC DNA]</scope>
    <source>
        <strain evidence="1 4">HSR2</strain>
    </source>
</reference>
<protein>
    <submittedName>
        <fullName evidence="1">Uncharacterized protein</fullName>
    </submittedName>
</protein>
<sequence>MTQAETPEISGLDLTDTEYTVEQSLVRNKYKAMNSAGELVLKGKQGLFKAREEFPFVDADGNDVFTVKASGIIDIAGDYSLIDSQTGDEVAILDNDLSFFQDVWRIRDPDDRSVIADIESRGALVTLARHRLPFGEWIPHKYEISDSGGNHVGSIDGQFSARDRYDISIDDASSVPKEVVLAAAMVIDAIQGN</sequence>
<name>A0A0F7PEV4_9EURY</name>
<dbReference type="Proteomes" id="UP000069906">
    <property type="component" value="Chromosome"/>
</dbReference>
<gene>
    <name evidence="2" type="ORF">HLASA_1360</name>
    <name evidence="1" type="ORF">HLASF_1373</name>
</gene>
<dbReference type="KEGG" id="hsf:HLASA_1360"/>
<dbReference type="InterPro" id="IPR025659">
    <property type="entry name" value="Tubby-like_C"/>
</dbReference>
<dbReference type="AlphaFoldDB" id="A0A0F7PEV4"/>
<reference evidence="3" key="2">
    <citation type="submission" date="2015-05" db="EMBL/GenBank/DDBJ databases">
        <title>Complete genome sequence of Halanaeroarchaeum sulfurireducens type strain M27-SA2, a sulfate-reducer haloarchaeon from marine anoxic lake Medee.</title>
        <authorList>
            <person name="Messina E."/>
            <person name="Kublanov I.V."/>
            <person name="Toshchakov S."/>
            <person name="Arcadi E."/>
            <person name="La Spada G."/>
            <person name="La Cono V."/>
            <person name="Yakimov M.M."/>
        </authorList>
    </citation>
    <scope>NUCLEOTIDE SEQUENCE [LARGE SCALE GENOMIC DNA]</scope>
    <source>
        <strain evidence="3">M27-SA2</strain>
    </source>
</reference>
<evidence type="ECO:0000313" key="2">
    <source>
        <dbReference type="EMBL" id="ALG82252.1"/>
    </source>
</evidence>
<dbReference type="Proteomes" id="UP000060390">
    <property type="component" value="Chromosome"/>
</dbReference>
<dbReference type="EMBL" id="CP011564">
    <property type="protein sequence ID" value="ALG82252.1"/>
    <property type="molecule type" value="Genomic_DNA"/>
</dbReference>
<organism evidence="1 4">
    <name type="scientific">Halanaeroarchaeum sulfurireducens</name>
    <dbReference type="NCBI Taxonomy" id="1604004"/>
    <lineage>
        <taxon>Archaea</taxon>
        <taxon>Methanobacteriati</taxon>
        <taxon>Methanobacteriota</taxon>
        <taxon>Stenosarchaea group</taxon>
        <taxon>Halobacteria</taxon>
        <taxon>Halobacteriales</taxon>
        <taxon>Halobacteriaceae</taxon>
        <taxon>Halanaeroarchaeum</taxon>
    </lineage>
</organism>
<dbReference type="RefSeq" id="WP_050048571.1">
    <property type="nucleotide sequence ID" value="NZ_CP008874.1"/>
</dbReference>
<keyword evidence="4" id="KW-1185">Reference proteome</keyword>
<evidence type="ECO:0000313" key="3">
    <source>
        <dbReference type="Proteomes" id="UP000060390"/>
    </source>
</evidence>
<dbReference type="EMBL" id="CP008874">
    <property type="protein sequence ID" value="AKH97858.1"/>
    <property type="molecule type" value="Genomic_DNA"/>
</dbReference>
<dbReference type="PATRIC" id="fig|1604004.4.peg.1440"/>
<dbReference type="STRING" id="1604004.HLASA_1360"/>
<dbReference type="KEGG" id="hsu:HLASF_1373"/>
<dbReference type="GeneID" id="26010704"/>